<dbReference type="SUPFAM" id="SSF55729">
    <property type="entry name" value="Acyl-CoA N-acyltransferases (Nat)"/>
    <property type="match status" value="1"/>
</dbReference>
<dbReference type="InterPro" id="IPR000182">
    <property type="entry name" value="GNAT_dom"/>
</dbReference>
<organism evidence="2 3">
    <name type="scientific">Streptomyces griseus</name>
    <dbReference type="NCBI Taxonomy" id="1911"/>
    <lineage>
        <taxon>Bacteria</taxon>
        <taxon>Bacillati</taxon>
        <taxon>Actinomycetota</taxon>
        <taxon>Actinomycetes</taxon>
        <taxon>Kitasatosporales</taxon>
        <taxon>Streptomycetaceae</taxon>
        <taxon>Streptomyces</taxon>
    </lineage>
</organism>
<dbReference type="GeneID" id="95070354"/>
<reference evidence="2 3" key="1">
    <citation type="submission" date="2018-06" db="EMBL/GenBank/DDBJ databases">
        <authorList>
            <consortium name="Pathogen Informatics"/>
            <person name="Doyle S."/>
        </authorList>
    </citation>
    <scope>NUCLEOTIDE SEQUENCE [LARGE SCALE GENOMIC DNA]</scope>
    <source>
        <strain evidence="2 3">NCTC7807</strain>
    </source>
</reference>
<keyword evidence="2" id="KW-0808">Transferase</keyword>
<dbReference type="GO" id="GO:1990189">
    <property type="term" value="F:protein N-terminal-serine acetyltransferase activity"/>
    <property type="evidence" value="ECO:0007669"/>
    <property type="project" value="TreeGrafter"/>
</dbReference>
<evidence type="ECO:0000313" key="3">
    <source>
        <dbReference type="Proteomes" id="UP000254150"/>
    </source>
</evidence>
<dbReference type="AlphaFoldDB" id="A0A380MN81"/>
<dbReference type="PROSITE" id="PS51186">
    <property type="entry name" value="GNAT"/>
    <property type="match status" value="1"/>
</dbReference>
<dbReference type="Gene3D" id="3.40.630.30">
    <property type="match status" value="1"/>
</dbReference>
<evidence type="ECO:0000259" key="1">
    <source>
        <dbReference type="PROSITE" id="PS51186"/>
    </source>
</evidence>
<dbReference type="GO" id="GO:0005737">
    <property type="term" value="C:cytoplasm"/>
    <property type="evidence" value="ECO:0007669"/>
    <property type="project" value="TreeGrafter"/>
</dbReference>
<feature type="domain" description="N-acetyltransferase" evidence="1">
    <location>
        <begin position="18"/>
        <end position="172"/>
    </location>
</feature>
<accession>A0A380MN81</accession>
<dbReference type="EMBL" id="UHID01000001">
    <property type="protein sequence ID" value="SUO93752.1"/>
    <property type="molecule type" value="Genomic_DNA"/>
</dbReference>
<dbReference type="GO" id="GO:0008999">
    <property type="term" value="F:protein-N-terminal-alanine acetyltransferase activity"/>
    <property type="evidence" value="ECO:0007669"/>
    <property type="project" value="TreeGrafter"/>
</dbReference>
<dbReference type="Proteomes" id="UP000254150">
    <property type="component" value="Unassembled WGS sequence"/>
</dbReference>
<dbReference type="InterPro" id="IPR051908">
    <property type="entry name" value="Ribosomal_N-acetyltransferase"/>
</dbReference>
<dbReference type="Pfam" id="PF13302">
    <property type="entry name" value="Acetyltransf_3"/>
    <property type="match status" value="1"/>
</dbReference>
<dbReference type="PANTHER" id="PTHR43441">
    <property type="entry name" value="RIBOSOMAL-PROTEIN-SERINE ACETYLTRANSFERASE"/>
    <property type="match status" value="1"/>
</dbReference>
<sequence>MPVPSPAFVPRPLRTGRLDLLPLLPDHAEELAAALDDPALHAFTGGEPLRAPALRERYARWAAGSPDPRVVWANWAVRLRETGALVGTVQATVGPTPVAEVAWVTGTPWQGRGIATEAAKALVAEVLRQGVPTVVAHVHPEHGASVAVAAAAGLRPAPHWQDGERRWERAGEAGKA</sequence>
<proteinExistence type="predicted"/>
<gene>
    <name evidence="2" type="ORF">NCTC7807_00534</name>
</gene>
<dbReference type="PANTHER" id="PTHR43441:SF10">
    <property type="entry name" value="ACETYLTRANSFERASE"/>
    <property type="match status" value="1"/>
</dbReference>
<evidence type="ECO:0000313" key="2">
    <source>
        <dbReference type="EMBL" id="SUO93752.1"/>
    </source>
</evidence>
<dbReference type="RefSeq" id="WP_100456157.1">
    <property type="nucleotide sequence ID" value="NZ_UHID01000001.1"/>
</dbReference>
<name>A0A380MN81_STRGR</name>
<dbReference type="InterPro" id="IPR016181">
    <property type="entry name" value="Acyl_CoA_acyltransferase"/>
</dbReference>
<protein>
    <submittedName>
        <fullName evidence="2">GCN5-related N-acetyltransferase</fullName>
    </submittedName>
</protein>